<feature type="transmembrane region" description="Helical" evidence="8">
    <location>
        <begin position="121"/>
        <end position="140"/>
    </location>
</feature>
<dbReference type="GO" id="GO:0005794">
    <property type="term" value="C:Golgi apparatus"/>
    <property type="evidence" value="ECO:0007669"/>
    <property type="project" value="TreeGrafter"/>
</dbReference>
<dbReference type="PROSITE" id="PS50216">
    <property type="entry name" value="DHHC"/>
    <property type="match status" value="1"/>
</dbReference>
<dbReference type="GO" id="GO:0006612">
    <property type="term" value="P:protein targeting to membrane"/>
    <property type="evidence" value="ECO:0007669"/>
    <property type="project" value="TreeGrafter"/>
</dbReference>
<dbReference type="InterPro" id="IPR039859">
    <property type="entry name" value="PFA4/ZDH16/20/ERF2-like"/>
</dbReference>
<evidence type="ECO:0000259" key="10">
    <source>
        <dbReference type="Pfam" id="PF01529"/>
    </source>
</evidence>
<dbReference type="EC" id="2.3.1.225" evidence="8"/>
<evidence type="ECO:0000256" key="1">
    <source>
        <dbReference type="ARBA" id="ARBA00004141"/>
    </source>
</evidence>
<reference evidence="11" key="1">
    <citation type="submission" date="2016-10" db="EMBL/GenBank/DDBJ databases">
        <authorList>
            <person name="Benchimol M."/>
            <person name="Almeida L.G."/>
            <person name="Vasconcelos A.T."/>
            <person name="Perreira-Neves A."/>
            <person name="Rosa I.A."/>
            <person name="Tasca T."/>
            <person name="Bogo M.R."/>
            <person name="de Souza W."/>
        </authorList>
    </citation>
    <scope>NUCLEOTIDE SEQUENCE [LARGE SCALE GENOMIC DNA]</scope>
    <source>
        <strain evidence="11">K</strain>
    </source>
</reference>
<dbReference type="PROSITE" id="PS51257">
    <property type="entry name" value="PROKAR_LIPOPROTEIN"/>
    <property type="match status" value="1"/>
</dbReference>
<evidence type="ECO:0000256" key="4">
    <source>
        <dbReference type="ARBA" id="ARBA00022989"/>
    </source>
</evidence>
<keyword evidence="12" id="KW-1185">Reference proteome</keyword>
<feature type="chain" id="PRO_5012091362" description="Palmitoyltransferase" evidence="9">
    <location>
        <begin position="21"/>
        <end position="260"/>
    </location>
</feature>
<keyword evidence="6 8" id="KW-0012">Acyltransferase</keyword>
<dbReference type="PANTHER" id="PTHR22883">
    <property type="entry name" value="ZINC FINGER DHHC DOMAIN CONTAINING PROTEIN"/>
    <property type="match status" value="1"/>
</dbReference>
<dbReference type="GO" id="GO:0005783">
    <property type="term" value="C:endoplasmic reticulum"/>
    <property type="evidence" value="ECO:0007669"/>
    <property type="project" value="TreeGrafter"/>
</dbReference>
<accession>A0A1J4JWG9</accession>
<dbReference type="Proteomes" id="UP000179807">
    <property type="component" value="Unassembled WGS sequence"/>
</dbReference>
<evidence type="ECO:0000256" key="7">
    <source>
        <dbReference type="ARBA" id="ARBA00038298"/>
    </source>
</evidence>
<evidence type="ECO:0000313" key="12">
    <source>
        <dbReference type="Proteomes" id="UP000179807"/>
    </source>
</evidence>
<dbReference type="OrthoDB" id="9909019at2759"/>
<evidence type="ECO:0000256" key="5">
    <source>
        <dbReference type="ARBA" id="ARBA00023136"/>
    </source>
</evidence>
<keyword evidence="5 8" id="KW-0472">Membrane</keyword>
<feature type="domain" description="Palmitoyltransferase DHHC" evidence="10">
    <location>
        <begin position="76"/>
        <end position="195"/>
    </location>
</feature>
<comment type="similarity">
    <text evidence="7">Belongs to the DHHC palmitoyltransferase family. PFA5 subfamily.</text>
</comment>
<feature type="transmembrane region" description="Helical" evidence="8">
    <location>
        <begin position="160"/>
        <end position="185"/>
    </location>
</feature>
<evidence type="ECO:0000313" key="11">
    <source>
        <dbReference type="EMBL" id="OHT01870.1"/>
    </source>
</evidence>
<dbReference type="VEuPathDB" id="TrichDB:TRFO_31211"/>
<gene>
    <name evidence="11" type="ORF">TRFO_31211</name>
</gene>
<evidence type="ECO:0000256" key="2">
    <source>
        <dbReference type="ARBA" id="ARBA00022679"/>
    </source>
</evidence>
<organism evidence="11 12">
    <name type="scientific">Tritrichomonas foetus</name>
    <dbReference type="NCBI Taxonomy" id="1144522"/>
    <lineage>
        <taxon>Eukaryota</taxon>
        <taxon>Metamonada</taxon>
        <taxon>Parabasalia</taxon>
        <taxon>Tritrichomonadida</taxon>
        <taxon>Tritrichomonadidae</taxon>
        <taxon>Tritrichomonas</taxon>
    </lineage>
</organism>
<evidence type="ECO:0000256" key="3">
    <source>
        <dbReference type="ARBA" id="ARBA00022692"/>
    </source>
</evidence>
<keyword evidence="4 8" id="KW-1133">Transmembrane helix</keyword>
<dbReference type="PANTHER" id="PTHR22883:SF23">
    <property type="entry name" value="PALMITOYLTRANSFERASE ZDHHC6"/>
    <property type="match status" value="1"/>
</dbReference>
<name>A0A1J4JWG9_9EUKA</name>
<keyword evidence="2 8" id="KW-0808">Transferase</keyword>
<dbReference type="GO" id="GO:0019706">
    <property type="term" value="F:protein-cysteine S-palmitoyltransferase activity"/>
    <property type="evidence" value="ECO:0007669"/>
    <property type="project" value="UniProtKB-EC"/>
</dbReference>
<dbReference type="GO" id="GO:0016020">
    <property type="term" value="C:membrane"/>
    <property type="evidence" value="ECO:0007669"/>
    <property type="project" value="UniProtKB-SubCell"/>
</dbReference>
<proteinExistence type="inferred from homology"/>
<dbReference type="AlphaFoldDB" id="A0A1J4JWG9"/>
<sequence length="260" mass="30383">MKPVPLVIVGLHIIIVLCSCLPDTMFCEQYKQKNYIPIFLFVILTAILLTVYNFACSDPGYISFEDSQLLECEDLFFCTKCNQNIPIRASHCKACDKCVLRKDHHCPFLGICVGMKNHAHFLFYLFLEIIFSIVCIYNFSSGMKDNLPFLEWVYTSLPCTFFYGFGFVIMLQPILLLPFHIYLVFSNRTTWETLRGKSISYMRDWRYSLSPFSHGLMHNLAEFLTMKTKMPIYKVPSTEEEINQWKLDNSCLSNDRYECC</sequence>
<comment type="subcellular location">
    <subcellularLocation>
        <location evidence="1">Membrane</location>
        <topology evidence="1">Multi-pass membrane protein</topology>
    </subcellularLocation>
</comment>
<comment type="caution">
    <text evidence="11">The sequence shown here is derived from an EMBL/GenBank/DDBJ whole genome shotgun (WGS) entry which is preliminary data.</text>
</comment>
<keyword evidence="3 8" id="KW-0812">Transmembrane</keyword>
<feature type="transmembrane region" description="Helical" evidence="8">
    <location>
        <begin position="36"/>
        <end position="55"/>
    </location>
</feature>
<comment type="catalytic activity">
    <reaction evidence="8">
        <text>L-cysteinyl-[protein] + hexadecanoyl-CoA = S-hexadecanoyl-L-cysteinyl-[protein] + CoA</text>
        <dbReference type="Rhea" id="RHEA:36683"/>
        <dbReference type="Rhea" id="RHEA-COMP:10131"/>
        <dbReference type="Rhea" id="RHEA-COMP:11032"/>
        <dbReference type="ChEBI" id="CHEBI:29950"/>
        <dbReference type="ChEBI" id="CHEBI:57287"/>
        <dbReference type="ChEBI" id="CHEBI:57379"/>
        <dbReference type="ChEBI" id="CHEBI:74151"/>
        <dbReference type="EC" id="2.3.1.225"/>
    </reaction>
</comment>
<feature type="signal peptide" evidence="9">
    <location>
        <begin position="1"/>
        <end position="20"/>
    </location>
</feature>
<evidence type="ECO:0000256" key="8">
    <source>
        <dbReference type="RuleBase" id="RU079119"/>
    </source>
</evidence>
<keyword evidence="9" id="KW-0732">Signal</keyword>
<evidence type="ECO:0000256" key="9">
    <source>
        <dbReference type="SAM" id="SignalP"/>
    </source>
</evidence>
<protein>
    <recommendedName>
        <fullName evidence="8">Palmitoyltransferase</fullName>
        <ecNumber evidence="8">2.3.1.225</ecNumber>
    </recommendedName>
</protein>
<dbReference type="RefSeq" id="XP_068355006.1">
    <property type="nucleotide sequence ID" value="XM_068507799.1"/>
</dbReference>
<dbReference type="EMBL" id="MLAK01000892">
    <property type="protein sequence ID" value="OHT01870.1"/>
    <property type="molecule type" value="Genomic_DNA"/>
</dbReference>
<dbReference type="Pfam" id="PF01529">
    <property type="entry name" value="DHHC"/>
    <property type="match status" value="1"/>
</dbReference>
<evidence type="ECO:0000256" key="6">
    <source>
        <dbReference type="ARBA" id="ARBA00023315"/>
    </source>
</evidence>
<dbReference type="GeneID" id="94842503"/>
<comment type="domain">
    <text evidence="8">The DHHC domain is required for palmitoyltransferase activity.</text>
</comment>
<dbReference type="InterPro" id="IPR001594">
    <property type="entry name" value="Palmitoyltrfase_DHHC"/>
</dbReference>